<dbReference type="Proteomes" id="UP000006757">
    <property type="component" value="Unassembled WGS sequence"/>
</dbReference>
<sequence>MVGTDMTCELPSSLELTGQTLETLQTMSVSGPWTTITAVAGGVSLGELSHSRRSSKSMSAEGAKAWRCPCCRAWSPLRLTLKHTANKSGSRKSPSASRPVEYLKPLAPVSKQPDGARPMSMGPRRASGGMPMPDGYLVSTLRRQQQMSVGPKGGQYLSPNYSPQPTIVWNGAAQAAEAAKQKGNTDFGPGSNTSPSGSVRSSKRGNRNSVGPPPSRSSRLGRPAGWDEVIAPIEEKTEYGSTAEHSVKLAKGGQAAMPVMAQR</sequence>
<accession>K1WA73</accession>
<evidence type="ECO:0000256" key="1">
    <source>
        <dbReference type="SAM" id="MobiDB-lite"/>
    </source>
</evidence>
<evidence type="ECO:0000313" key="2">
    <source>
        <dbReference type="EMBL" id="EKC98583.1"/>
    </source>
</evidence>
<dbReference type="InParanoid" id="K1WA73"/>
<evidence type="ECO:0000313" key="3">
    <source>
        <dbReference type="Proteomes" id="UP000006757"/>
    </source>
</evidence>
<feature type="region of interest" description="Disordered" evidence="1">
    <location>
        <begin position="173"/>
        <end position="263"/>
    </location>
</feature>
<feature type="compositionally biased region" description="Polar residues" evidence="1">
    <location>
        <begin position="86"/>
        <end position="96"/>
    </location>
</feature>
<organism evidence="2 3">
    <name type="scientific">Trichosporon asahii var. asahii (strain CBS 8904)</name>
    <name type="common">Yeast</name>
    <dbReference type="NCBI Taxonomy" id="1220162"/>
    <lineage>
        <taxon>Eukaryota</taxon>
        <taxon>Fungi</taxon>
        <taxon>Dikarya</taxon>
        <taxon>Basidiomycota</taxon>
        <taxon>Agaricomycotina</taxon>
        <taxon>Tremellomycetes</taxon>
        <taxon>Trichosporonales</taxon>
        <taxon>Trichosporonaceae</taxon>
        <taxon>Trichosporon</taxon>
    </lineage>
</organism>
<feature type="region of interest" description="Disordered" evidence="1">
    <location>
        <begin position="85"/>
        <end position="131"/>
    </location>
</feature>
<protein>
    <submittedName>
        <fullName evidence="2">Uncharacterized protein</fullName>
    </submittedName>
</protein>
<reference evidence="2 3" key="1">
    <citation type="journal article" date="2012" name="Eukaryot. Cell">
        <title>Genome sequence of the Trichosporon asahii environmental strain CBS 8904.</title>
        <authorList>
            <person name="Yang R.Y."/>
            <person name="Li H.T."/>
            <person name="Zhu H."/>
            <person name="Zhou G.P."/>
            <person name="Wang M."/>
            <person name="Wang L."/>
        </authorList>
    </citation>
    <scope>NUCLEOTIDE SEQUENCE [LARGE SCALE GENOMIC DNA]</scope>
    <source>
        <strain evidence="2 3">CBS 8904</strain>
    </source>
</reference>
<feature type="compositionally biased region" description="Polar residues" evidence="1">
    <location>
        <begin position="190"/>
        <end position="200"/>
    </location>
</feature>
<name>K1WA73_TRIAC</name>
<dbReference type="HOGENOM" id="CLU_1027405_0_0_1"/>
<feature type="compositionally biased region" description="Low complexity" evidence="1">
    <location>
        <begin position="173"/>
        <end position="182"/>
    </location>
</feature>
<keyword evidence="3" id="KW-1185">Reference proteome</keyword>
<dbReference type="AlphaFoldDB" id="K1WA73"/>
<gene>
    <name evidence="2" type="ORF">A1Q2_07179</name>
</gene>
<dbReference type="EMBL" id="AMBO01000387">
    <property type="protein sequence ID" value="EKC98583.1"/>
    <property type="molecule type" value="Genomic_DNA"/>
</dbReference>
<proteinExistence type="predicted"/>
<comment type="caution">
    <text evidence="2">The sequence shown here is derived from an EMBL/GenBank/DDBJ whole genome shotgun (WGS) entry which is preliminary data.</text>
</comment>